<feature type="domain" description="BTB" evidence="1">
    <location>
        <begin position="2"/>
        <end position="78"/>
    </location>
</feature>
<dbReference type="InterPro" id="IPR011333">
    <property type="entry name" value="SKP1/BTB/POZ_sf"/>
</dbReference>
<dbReference type="Proteomes" id="UP000499080">
    <property type="component" value="Unassembled WGS sequence"/>
</dbReference>
<protein>
    <recommendedName>
        <fullName evidence="1">BTB domain-containing protein</fullName>
    </recommendedName>
</protein>
<dbReference type="Gene3D" id="3.30.710.10">
    <property type="entry name" value="Potassium Channel Kv1.1, Chain A"/>
    <property type="match status" value="1"/>
</dbReference>
<evidence type="ECO:0000313" key="3">
    <source>
        <dbReference type="Proteomes" id="UP000499080"/>
    </source>
</evidence>
<dbReference type="AlphaFoldDB" id="A0A4Y2SVN6"/>
<evidence type="ECO:0000259" key="1">
    <source>
        <dbReference type="Pfam" id="PF00651"/>
    </source>
</evidence>
<organism evidence="2 3">
    <name type="scientific">Araneus ventricosus</name>
    <name type="common">Orbweaver spider</name>
    <name type="synonym">Epeira ventricosa</name>
    <dbReference type="NCBI Taxonomy" id="182803"/>
    <lineage>
        <taxon>Eukaryota</taxon>
        <taxon>Metazoa</taxon>
        <taxon>Ecdysozoa</taxon>
        <taxon>Arthropoda</taxon>
        <taxon>Chelicerata</taxon>
        <taxon>Arachnida</taxon>
        <taxon>Araneae</taxon>
        <taxon>Araneomorphae</taxon>
        <taxon>Entelegynae</taxon>
        <taxon>Araneoidea</taxon>
        <taxon>Araneidae</taxon>
        <taxon>Araneus</taxon>
    </lineage>
</organism>
<reference evidence="2 3" key="1">
    <citation type="journal article" date="2019" name="Sci. Rep.">
        <title>Orb-weaving spider Araneus ventricosus genome elucidates the spidroin gene catalogue.</title>
        <authorList>
            <person name="Kono N."/>
            <person name="Nakamura H."/>
            <person name="Ohtoshi R."/>
            <person name="Moran D.A.P."/>
            <person name="Shinohara A."/>
            <person name="Yoshida Y."/>
            <person name="Fujiwara M."/>
            <person name="Mori M."/>
            <person name="Tomita M."/>
            <person name="Arakawa K."/>
        </authorList>
    </citation>
    <scope>NUCLEOTIDE SEQUENCE [LARGE SCALE GENOMIC DNA]</scope>
</reference>
<dbReference type="InterPro" id="IPR000210">
    <property type="entry name" value="BTB/POZ_dom"/>
</dbReference>
<dbReference type="Gene3D" id="1.25.40.420">
    <property type="match status" value="1"/>
</dbReference>
<keyword evidence="3" id="KW-1185">Reference proteome</keyword>
<dbReference type="PANTHER" id="PTHR24413">
    <property type="entry name" value="SPECKLE-TYPE POZ PROTEIN"/>
    <property type="match status" value="1"/>
</dbReference>
<comment type="caution">
    <text evidence="2">The sequence shown here is derived from an EMBL/GenBank/DDBJ whole genome shotgun (WGS) entry which is preliminary data.</text>
</comment>
<accession>A0A4Y2SVN6</accession>
<name>A0A4Y2SVN6_ARAVE</name>
<dbReference type="OrthoDB" id="6359943at2759"/>
<dbReference type="SUPFAM" id="SSF54695">
    <property type="entry name" value="POZ domain"/>
    <property type="match status" value="1"/>
</dbReference>
<evidence type="ECO:0000313" key="2">
    <source>
        <dbReference type="EMBL" id="GBN90945.1"/>
    </source>
</evidence>
<gene>
    <name evidence="2" type="ORF">AVEN_141313_1</name>
</gene>
<dbReference type="Pfam" id="PF00651">
    <property type="entry name" value="BTB"/>
    <property type="match status" value="1"/>
</dbReference>
<dbReference type="EMBL" id="BGPR01023630">
    <property type="protein sequence ID" value="GBN90945.1"/>
    <property type="molecule type" value="Genomic_DNA"/>
</dbReference>
<proteinExistence type="predicted"/>
<sequence length="146" mass="16538">MLCAGSSTLRKLLESGNSPASLKMEDSEVDTVSRLLLFLYTDSLGDINWTTATKLYHAAIAYQIERLKIKCSVFLLENLKRSNAANLLKLAHEHRDARLKSLVEDFISLHDEETTLSDGWSETSQADPPQRMETRLSKRLRIENNS</sequence>